<dbReference type="PIRSF" id="PIRSF037090">
    <property type="entry name" value="Iontro_Glu-like_rcpt_pln"/>
    <property type="match status" value="1"/>
</dbReference>
<dbReference type="Gene3D" id="3.40.190.10">
    <property type="entry name" value="Periplasmic binding protein-like II"/>
    <property type="match status" value="2"/>
</dbReference>
<dbReference type="InterPro" id="IPR044440">
    <property type="entry name" value="GABAb_receptor_plant_PBP1"/>
</dbReference>
<evidence type="ECO:0000256" key="2">
    <source>
        <dbReference type="ARBA" id="ARBA00008685"/>
    </source>
</evidence>
<dbReference type="SMART" id="SM00079">
    <property type="entry name" value="PBPe"/>
    <property type="match status" value="1"/>
</dbReference>
<evidence type="ECO:0000256" key="10">
    <source>
        <dbReference type="ARBA" id="ARBA00023180"/>
    </source>
</evidence>
<dbReference type="Gene3D" id="1.10.287.70">
    <property type="match status" value="1"/>
</dbReference>
<evidence type="ECO:0000256" key="14">
    <source>
        <dbReference type="SAM" id="Phobius"/>
    </source>
</evidence>
<dbReference type="InterPro" id="IPR001320">
    <property type="entry name" value="Iontro_rcpt_C"/>
</dbReference>
<evidence type="ECO:0000256" key="13">
    <source>
        <dbReference type="PIRNR" id="PIRNR037090"/>
    </source>
</evidence>
<dbReference type="FunCoup" id="A0A1Q3DAI0">
    <property type="interactions" value="199"/>
</dbReference>
<dbReference type="Pfam" id="PF10613">
    <property type="entry name" value="Lig_chan-Glu_bd"/>
    <property type="match status" value="1"/>
</dbReference>
<dbReference type="CDD" id="cd19990">
    <property type="entry name" value="PBP1_GABAb_receptor_plant"/>
    <property type="match status" value="1"/>
</dbReference>
<dbReference type="SUPFAM" id="SSF53822">
    <property type="entry name" value="Periplasmic binding protein-like I"/>
    <property type="match status" value="1"/>
</dbReference>
<feature type="chain" id="PRO_5012298120" description="Glutamate receptor" evidence="15">
    <location>
        <begin position="24"/>
        <end position="910"/>
    </location>
</feature>
<dbReference type="Pfam" id="PF01094">
    <property type="entry name" value="ANF_receptor"/>
    <property type="match status" value="1"/>
</dbReference>
<evidence type="ECO:0000256" key="8">
    <source>
        <dbReference type="ARBA" id="ARBA00023136"/>
    </source>
</evidence>
<feature type="domain" description="Ionotropic glutamate receptor C-terminal" evidence="16">
    <location>
        <begin position="467"/>
        <end position="808"/>
    </location>
</feature>
<keyword evidence="5 15" id="KW-0732">Signal</keyword>
<dbReference type="Gene3D" id="3.40.50.2300">
    <property type="match status" value="2"/>
</dbReference>
<dbReference type="FunFam" id="1.10.287.70:FF:000172">
    <property type="entry name" value="Glutamate receptor"/>
    <property type="match status" value="1"/>
</dbReference>
<name>A0A1Q3DAI0_CEPFO</name>
<dbReference type="InterPro" id="IPR017103">
    <property type="entry name" value="Iontropic_Glu_rcpt_pln"/>
</dbReference>
<dbReference type="FunFam" id="3.40.50.2300:FF:000081">
    <property type="entry name" value="Glutamate receptor"/>
    <property type="match status" value="1"/>
</dbReference>
<dbReference type="InterPro" id="IPR015683">
    <property type="entry name" value="Ionotropic_Glu_rcpt"/>
</dbReference>
<dbReference type="AlphaFoldDB" id="A0A1Q3DAI0"/>
<keyword evidence="7 13" id="KW-0406">Ion transport</keyword>
<evidence type="ECO:0000256" key="7">
    <source>
        <dbReference type="ARBA" id="ARBA00023065"/>
    </source>
</evidence>
<evidence type="ECO:0000256" key="15">
    <source>
        <dbReference type="SAM" id="SignalP"/>
    </source>
</evidence>
<keyword evidence="9 13" id="KW-0675">Receptor</keyword>
<keyword evidence="18" id="KW-1185">Reference proteome</keyword>
<evidence type="ECO:0000313" key="17">
    <source>
        <dbReference type="EMBL" id="GAV89451.1"/>
    </source>
</evidence>
<keyword evidence="4 14" id="KW-0812">Transmembrane</keyword>
<dbReference type="STRING" id="3775.A0A1Q3DAI0"/>
<dbReference type="GO" id="GO:0016020">
    <property type="term" value="C:membrane"/>
    <property type="evidence" value="ECO:0007669"/>
    <property type="project" value="UniProtKB-SubCell"/>
</dbReference>
<comment type="function">
    <text evidence="13">Glutamate-gated receptor that probably acts as non-selective cation channel.</text>
</comment>
<evidence type="ECO:0000256" key="3">
    <source>
        <dbReference type="ARBA" id="ARBA00022448"/>
    </source>
</evidence>
<keyword evidence="11 13" id="KW-1071">Ligand-gated ion channel</keyword>
<organism evidence="17 18">
    <name type="scientific">Cephalotus follicularis</name>
    <name type="common">Albany pitcher plant</name>
    <dbReference type="NCBI Taxonomy" id="3775"/>
    <lineage>
        <taxon>Eukaryota</taxon>
        <taxon>Viridiplantae</taxon>
        <taxon>Streptophyta</taxon>
        <taxon>Embryophyta</taxon>
        <taxon>Tracheophyta</taxon>
        <taxon>Spermatophyta</taxon>
        <taxon>Magnoliopsida</taxon>
        <taxon>eudicotyledons</taxon>
        <taxon>Gunneridae</taxon>
        <taxon>Pentapetalae</taxon>
        <taxon>rosids</taxon>
        <taxon>fabids</taxon>
        <taxon>Oxalidales</taxon>
        <taxon>Cephalotaceae</taxon>
        <taxon>Cephalotus</taxon>
    </lineage>
</organism>
<reference evidence="18" key="1">
    <citation type="submission" date="2016-04" db="EMBL/GenBank/DDBJ databases">
        <title>Cephalotus genome sequencing.</title>
        <authorList>
            <person name="Fukushima K."/>
            <person name="Hasebe M."/>
            <person name="Fang X."/>
        </authorList>
    </citation>
    <scope>NUCLEOTIDE SEQUENCE [LARGE SCALE GENOMIC DNA]</scope>
    <source>
        <strain evidence="18">cv. St1</strain>
    </source>
</reference>
<evidence type="ECO:0000313" key="18">
    <source>
        <dbReference type="Proteomes" id="UP000187406"/>
    </source>
</evidence>
<comment type="caution">
    <text evidence="17">The sequence shown here is derived from an EMBL/GenBank/DDBJ whole genome shotgun (WGS) entry which is preliminary data.</text>
</comment>
<keyword evidence="6 14" id="KW-1133">Transmembrane helix</keyword>
<comment type="subcellular location">
    <subcellularLocation>
        <location evidence="1">Membrane</location>
        <topology evidence="1">Multi-pass membrane protein</topology>
    </subcellularLocation>
</comment>
<evidence type="ECO:0000256" key="1">
    <source>
        <dbReference type="ARBA" id="ARBA00004141"/>
    </source>
</evidence>
<keyword evidence="3 13" id="KW-0813">Transport</keyword>
<evidence type="ECO:0000256" key="12">
    <source>
        <dbReference type="ARBA" id="ARBA00023303"/>
    </source>
</evidence>
<sequence length="910" mass="101707">MKLVLSVPLFILTWAFLNGVVHCKRPAFVNVGAIFTYDSVIGRAAKAAMEAAVSDVNADPRILNGTELRLIMEDAQCNVFLGSIEAFQLIEKEVVVIIGPQSSGIAHIISEIANGLQLPIVSYAATDPTLSALQFPFFVRTTQSDANQMAAMADLIDFYGWKEIIAIFVDDEYGRSGISALSDQLDKKMSKISYKLPLSIEFSQNEVTDLLNKSKILGPLVYVVHVNPDPRFRIFTIAQKLHMMTGNYVWLTTDWLSATIDSFSPKSRSRLNLVQGVVGLRQHTPGSTQKRAFVTQWKKMQQKGLASSELNTYGLYAYDTVWAVAYAINKFINENNNISFSLSDKLTDMKQAKIQLGKPKVFDGGTVLLGILLQTNFTGLTGQVQFDQDRNIVTSGYDVINVDQMTIHTVGYWSNNSGLSVLPPENRKGKQNFYSPVDQNLHNVTWPSGNSELPRGWEIANNESPLRIVVPNRASFVDFVTEVNDSHTVQGYCIDVFMEALKLVPYDVPYIFKPFGDGRSNPSYNELVRMVADNVFDAAVGDIAIVTNRTKIVDFTQPYAASGLVILAPVSNTKPSAWVFFKPFTLEMWGVTASAFVMIAVVIWILEHRVNDDFRGSPKRQLVTMFLFSFSTLFKTNKEAPLSPLGRMVMVVWLFLLMVMTSSYTASLSSILTIQQLSSPITGIESLITSNWPIGYQVGSFAYSYLSENLYIPQSRLVSLRSPEEFKRALQDGPNGGGVAAIVDEFPYVELFLSNETDFGMVGQPFTRNGWGFAFQRDSPLAVDMSTAILKLSELGKLQEIHDKWFCKMGCPGERTHSTEPNQLHVISFWGLYLLCGIVCVIALLLFLLRTIQQFVQYKHRMMNSSLVSSSPTCSQVIYNFFDFINKKEEAIKQMFTQNENPQPQVTSTM</sequence>
<evidence type="ECO:0000256" key="11">
    <source>
        <dbReference type="ARBA" id="ARBA00023286"/>
    </source>
</evidence>
<dbReference type="InterPro" id="IPR028082">
    <property type="entry name" value="Peripla_BP_I"/>
</dbReference>
<comment type="similarity">
    <text evidence="2 13">Belongs to the glutamate-gated ion channel (TC 1.A.10.1) family.</text>
</comment>
<dbReference type="PANTHER" id="PTHR18966">
    <property type="entry name" value="IONOTROPIC GLUTAMATE RECEPTOR"/>
    <property type="match status" value="1"/>
</dbReference>
<dbReference type="InParanoid" id="A0A1Q3DAI0"/>
<accession>A0A1Q3DAI0</accession>
<feature type="transmembrane region" description="Helical" evidence="14">
    <location>
        <begin position="588"/>
        <end position="606"/>
    </location>
</feature>
<evidence type="ECO:0000259" key="16">
    <source>
        <dbReference type="SMART" id="SM00079"/>
    </source>
</evidence>
<feature type="transmembrane region" description="Helical" evidence="14">
    <location>
        <begin position="645"/>
        <end position="666"/>
    </location>
</feature>
<evidence type="ECO:0000256" key="9">
    <source>
        <dbReference type="ARBA" id="ARBA00023170"/>
    </source>
</evidence>
<dbReference type="OrthoDB" id="5984008at2759"/>
<dbReference type="Pfam" id="PF00060">
    <property type="entry name" value="Lig_chan"/>
    <property type="match status" value="1"/>
</dbReference>
<feature type="transmembrane region" description="Helical" evidence="14">
    <location>
        <begin position="827"/>
        <end position="849"/>
    </location>
</feature>
<dbReference type="SUPFAM" id="SSF53850">
    <property type="entry name" value="Periplasmic binding protein-like II"/>
    <property type="match status" value="1"/>
</dbReference>
<dbReference type="InterPro" id="IPR019594">
    <property type="entry name" value="Glu/Gly-bd"/>
</dbReference>
<protein>
    <recommendedName>
        <fullName evidence="13">Glutamate receptor</fullName>
    </recommendedName>
</protein>
<proteinExistence type="inferred from homology"/>
<dbReference type="GO" id="GO:0015276">
    <property type="term" value="F:ligand-gated monoatomic ion channel activity"/>
    <property type="evidence" value="ECO:0007669"/>
    <property type="project" value="InterPro"/>
</dbReference>
<evidence type="ECO:0000256" key="5">
    <source>
        <dbReference type="ARBA" id="ARBA00022729"/>
    </source>
</evidence>
<dbReference type="EMBL" id="BDDD01005505">
    <property type="protein sequence ID" value="GAV89451.1"/>
    <property type="molecule type" value="Genomic_DNA"/>
</dbReference>
<dbReference type="CDD" id="cd13686">
    <property type="entry name" value="GluR_Plant"/>
    <property type="match status" value="1"/>
</dbReference>
<dbReference type="FunFam" id="3.40.190.10:FF:000054">
    <property type="entry name" value="Glutamate receptor"/>
    <property type="match status" value="1"/>
</dbReference>
<evidence type="ECO:0000256" key="4">
    <source>
        <dbReference type="ARBA" id="ARBA00022692"/>
    </source>
</evidence>
<evidence type="ECO:0000256" key="6">
    <source>
        <dbReference type="ARBA" id="ARBA00022989"/>
    </source>
</evidence>
<keyword evidence="12 13" id="KW-0407">Ion channel</keyword>
<keyword evidence="8 13" id="KW-0472">Membrane</keyword>
<dbReference type="FunFam" id="3.40.190.10:FF:000175">
    <property type="entry name" value="Glutamate receptor"/>
    <property type="match status" value="1"/>
</dbReference>
<dbReference type="Proteomes" id="UP000187406">
    <property type="component" value="Unassembled WGS sequence"/>
</dbReference>
<feature type="signal peptide" evidence="15">
    <location>
        <begin position="1"/>
        <end position="23"/>
    </location>
</feature>
<keyword evidence="10" id="KW-0325">Glycoprotein</keyword>
<gene>
    <name evidence="17" type="ORF">CFOL_v3_32865</name>
</gene>
<dbReference type="InterPro" id="IPR001828">
    <property type="entry name" value="ANF_lig-bd_rcpt"/>
</dbReference>
<dbReference type="PRINTS" id="PR01176">
    <property type="entry name" value="GABABRECEPTR"/>
</dbReference>